<dbReference type="InterPro" id="IPR007375">
    <property type="entry name" value="SoxG"/>
</dbReference>
<accession>A0ABT8A5N1</accession>
<dbReference type="RefSeq" id="WP_290316779.1">
    <property type="nucleotide sequence ID" value="NZ_JAUFPN010000126.1"/>
</dbReference>
<reference evidence="2" key="1">
    <citation type="journal article" date="2019" name="Int. J. Syst. Evol. Microbiol.">
        <title>The Global Catalogue of Microorganisms (GCM) 10K type strain sequencing project: providing services to taxonomists for standard genome sequencing and annotation.</title>
        <authorList>
            <consortium name="The Broad Institute Genomics Platform"/>
            <consortium name="The Broad Institute Genome Sequencing Center for Infectious Disease"/>
            <person name="Wu L."/>
            <person name="Ma J."/>
        </authorList>
    </citation>
    <scope>NUCLEOTIDE SEQUENCE [LARGE SCALE GENOMIC DNA]</scope>
    <source>
        <strain evidence="2">CECT 7131</strain>
    </source>
</reference>
<evidence type="ECO:0000313" key="2">
    <source>
        <dbReference type="Proteomes" id="UP001529369"/>
    </source>
</evidence>
<keyword evidence="2" id="KW-1185">Reference proteome</keyword>
<name>A0ABT8A5N1_9PROT</name>
<comment type="caution">
    <text evidence="1">The sequence shown here is derived from an EMBL/GenBank/DDBJ whole genome shotgun (WGS) entry which is preliminary data.</text>
</comment>
<dbReference type="Gene3D" id="3.30.70.1520">
    <property type="entry name" value="Heterotetrameric sarcosine oxidase"/>
    <property type="match status" value="1"/>
</dbReference>
<organism evidence="1 2">
    <name type="scientific">Paeniroseomonas aquatica</name>
    <dbReference type="NCBI Taxonomy" id="373043"/>
    <lineage>
        <taxon>Bacteria</taxon>
        <taxon>Pseudomonadati</taxon>
        <taxon>Pseudomonadota</taxon>
        <taxon>Alphaproteobacteria</taxon>
        <taxon>Acetobacterales</taxon>
        <taxon>Acetobacteraceae</taxon>
        <taxon>Paeniroseomonas</taxon>
    </lineage>
</organism>
<gene>
    <name evidence="1" type="ORF">QWZ14_11385</name>
</gene>
<sequence length="162" mass="17065">MVETARISLQAPPALTAAFGEAFGIPLPEALLTARSGMARAALRLGPDEWLLLAEDAPARVLIAALEAARAGAAASIVDVSDRQVALDIEGPEALDLLAEGCPLDLAAMPEGGCTRTLFGKAEVILWRRAEDWFRLEVARSFAPYVRALLAEAAGDQDRDGG</sequence>
<evidence type="ECO:0000313" key="1">
    <source>
        <dbReference type="EMBL" id="MDN3564965.1"/>
    </source>
</evidence>
<dbReference type="Pfam" id="PF04268">
    <property type="entry name" value="SoxG"/>
    <property type="match status" value="1"/>
</dbReference>
<dbReference type="SUPFAM" id="SSF103025">
    <property type="entry name" value="Folate-binding domain"/>
    <property type="match status" value="1"/>
</dbReference>
<dbReference type="InterPro" id="IPR027266">
    <property type="entry name" value="TrmE/GcvT-like"/>
</dbReference>
<dbReference type="Gene3D" id="3.30.1360.120">
    <property type="entry name" value="Probable tRNA modification gtpase trme, domain 1"/>
    <property type="match status" value="1"/>
</dbReference>
<protein>
    <submittedName>
        <fullName evidence="1">Sarcosine oxidase subunit gamma family protein</fullName>
    </submittedName>
</protein>
<dbReference type="Proteomes" id="UP001529369">
    <property type="component" value="Unassembled WGS sequence"/>
</dbReference>
<proteinExistence type="predicted"/>
<dbReference type="EMBL" id="JAUFPN010000126">
    <property type="protein sequence ID" value="MDN3564965.1"/>
    <property type="molecule type" value="Genomic_DNA"/>
</dbReference>